<keyword evidence="3" id="KW-0804">Transcription</keyword>
<dbReference type="Pfam" id="PF00440">
    <property type="entry name" value="TetR_N"/>
    <property type="match status" value="1"/>
</dbReference>
<sequence>MEHRRQQRLDKIRNLMKEDILDAAFQLILEKGISAVSIVEIAKRVDTSRVTIYKYFNSIDEIIFHIQTKVLSELNVYRDFETLTGQTGAEKLLSLLQRFVGMFQTHHEQIRFTAMFDHAYHGAYPSDMLHDMYRDFIRNMRLPLERLIAIGMEDGSLSKEVDPNILALTLEHSTLGLMQHLATRQNVFTNDSMEEDLLILNQFIDTFMKSLTTSY</sequence>
<reference evidence="6 7" key="1">
    <citation type="journal article" date="2024" name="Int. J. Mol. Sci.">
        <title>Exploration of Alicyclobacillus spp. Genome in Search of Antibiotic Resistance.</title>
        <authorList>
            <person name="Bucka-Kolendo J."/>
            <person name="Kiousi D.E."/>
            <person name="Dekowska A."/>
            <person name="Mikolajczuk-Szczyrba A."/>
            <person name="Karadedos D.M."/>
            <person name="Michael P."/>
            <person name="Galanis A."/>
            <person name="Sokolowska B."/>
        </authorList>
    </citation>
    <scope>NUCLEOTIDE SEQUENCE [LARGE SCALE GENOMIC DNA]</scope>
    <source>
        <strain evidence="6 7">KKP 3000</strain>
    </source>
</reference>
<organism evidence="6 7">
    <name type="scientific">Alicyclobacillus fastidiosus</name>
    <dbReference type="NCBI Taxonomy" id="392011"/>
    <lineage>
        <taxon>Bacteria</taxon>
        <taxon>Bacillati</taxon>
        <taxon>Bacillota</taxon>
        <taxon>Bacilli</taxon>
        <taxon>Bacillales</taxon>
        <taxon>Alicyclobacillaceae</taxon>
        <taxon>Alicyclobacillus</taxon>
    </lineage>
</organism>
<dbReference type="InterPro" id="IPR050109">
    <property type="entry name" value="HTH-type_TetR-like_transc_reg"/>
</dbReference>
<dbReference type="PROSITE" id="PS50977">
    <property type="entry name" value="HTH_TETR_2"/>
    <property type="match status" value="1"/>
</dbReference>
<dbReference type="RefSeq" id="WP_275475548.1">
    <property type="nucleotide sequence ID" value="NZ_CP162940.1"/>
</dbReference>
<protein>
    <submittedName>
        <fullName evidence="6">TetR/AcrR family transcriptional regulator</fullName>
    </submittedName>
</protein>
<evidence type="ECO:0000256" key="2">
    <source>
        <dbReference type="ARBA" id="ARBA00023125"/>
    </source>
</evidence>
<keyword evidence="7" id="KW-1185">Reference proteome</keyword>
<accession>A0ABV5A8Q8</accession>
<dbReference type="InterPro" id="IPR001647">
    <property type="entry name" value="HTH_TetR"/>
</dbReference>
<dbReference type="Gene3D" id="1.10.357.10">
    <property type="entry name" value="Tetracycline Repressor, domain 2"/>
    <property type="match status" value="1"/>
</dbReference>
<evidence type="ECO:0000256" key="4">
    <source>
        <dbReference type="PROSITE-ProRule" id="PRU00335"/>
    </source>
</evidence>
<keyword evidence="1" id="KW-0805">Transcription regulation</keyword>
<gene>
    <name evidence="6" type="ORF">KKP3000_001140</name>
</gene>
<comment type="caution">
    <text evidence="6">The sequence shown here is derived from an EMBL/GenBank/DDBJ whole genome shotgun (WGS) entry which is preliminary data.</text>
</comment>
<dbReference type="SUPFAM" id="SSF48498">
    <property type="entry name" value="Tetracyclin repressor-like, C-terminal domain"/>
    <property type="match status" value="1"/>
</dbReference>
<dbReference type="InterPro" id="IPR009057">
    <property type="entry name" value="Homeodomain-like_sf"/>
</dbReference>
<dbReference type="PANTHER" id="PTHR30055">
    <property type="entry name" value="HTH-TYPE TRANSCRIPTIONAL REGULATOR RUTR"/>
    <property type="match status" value="1"/>
</dbReference>
<feature type="domain" description="HTH tetR-type" evidence="5">
    <location>
        <begin position="14"/>
        <end position="74"/>
    </location>
</feature>
<dbReference type="SUPFAM" id="SSF46689">
    <property type="entry name" value="Homeodomain-like"/>
    <property type="match status" value="1"/>
</dbReference>
<dbReference type="Proteomes" id="UP001579974">
    <property type="component" value="Unassembled WGS sequence"/>
</dbReference>
<feature type="DNA-binding region" description="H-T-H motif" evidence="4">
    <location>
        <begin position="37"/>
        <end position="56"/>
    </location>
</feature>
<evidence type="ECO:0000259" key="5">
    <source>
        <dbReference type="PROSITE" id="PS50977"/>
    </source>
</evidence>
<evidence type="ECO:0000313" key="6">
    <source>
        <dbReference type="EMBL" id="MFB5188707.1"/>
    </source>
</evidence>
<evidence type="ECO:0000256" key="3">
    <source>
        <dbReference type="ARBA" id="ARBA00023163"/>
    </source>
</evidence>
<dbReference type="PANTHER" id="PTHR30055:SF234">
    <property type="entry name" value="HTH-TYPE TRANSCRIPTIONAL REGULATOR BETI"/>
    <property type="match status" value="1"/>
</dbReference>
<proteinExistence type="predicted"/>
<dbReference type="InterPro" id="IPR036271">
    <property type="entry name" value="Tet_transcr_reg_TetR-rel_C_sf"/>
</dbReference>
<dbReference type="PRINTS" id="PR00455">
    <property type="entry name" value="HTHTETR"/>
</dbReference>
<evidence type="ECO:0000256" key="1">
    <source>
        <dbReference type="ARBA" id="ARBA00023015"/>
    </source>
</evidence>
<evidence type="ECO:0000313" key="7">
    <source>
        <dbReference type="Proteomes" id="UP001579974"/>
    </source>
</evidence>
<keyword evidence="2 4" id="KW-0238">DNA-binding</keyword>
<name>A0ABV5A8Q8_9BACL</name>
<dbReference type="EMBL" id="JBDXSU010000001">
    <property type="protein sequence ID" value="MFB5188707.1"/>
    <property type="molecule type" value="Genomic_DNA"/>
</dbReference>